<dbReference type="AlphaFoldDB" id="Q8VKN9"/>
<organism evidence="1 2">
    <name type="scientific">Mycobacterium tuberculosis (strain CDC 1551 / Oshkosh)</name>
    <dbReference type="NCBI Taxonomy" id="83331"/>
    <lineage>
        <taxon>Bacteria</taxon>
        <taxon>Bacillati</taxon>
        <taxon>Actinomycetota</taxon>
        <taxon>Actinomycetes</taxon>
        <taxon>Mycobacteriales</taxon>
        <taxon>Mycobacteriaceae</taxon>
        <taxon>Mycobacterium</taxon>
        <taxon>Mycobacterium tuberculosis complex</taxon>
    </lineage>
</organism>
<evidence type="ECO:0000313" key="2">
    <source>
        <dbReference type="Proteomes" id="UP000001020"/>
    </source>
</evidence>
<dbReference type="Proteomes" id="UP000001020">
    <property type="component" value="Chromosome"/>
</dbReference>
<accession>Q8VKN9</accession>
<gene>
    <name evidence="1" type="ordered locus">MT0291.2</name>
</gene>
<dbReference type="EMBL" id="AE000516">
    <property type="protein sequence ID" value="AAK44513.1"/>
    <property type="molecule type" value="Genomic_DNA"/>
</dbReference>
<reference evidence="1 2" key="1">
    <citation type="journal article" date="2002" name="J. Bacteriol.">
        <title>Whole-genome comparison of Mycobacterium tuberculosis clinical and laboratory strains.</title>
        <authorList>
            <person name="Fleischmann R.D."/>
            <person name="Alland D."/>
            <person name="Eisen J.A."/>
            <person name="Carpenter L."/>
            <person name="White O."/>
            <person name="Peterson J."/>
            <person name="DeBoy R."/>
            <person name="Dodson R."/>
            <person name="Gwinn M."/>
            <person name="Haft D."/>
            <person name="Hickey E."/>
            <person name="Kolonay J.F."/>
            <person name="Nelson W.C."/>
            <person name="Umayam L.A."/>
            <person name="Ermolaeva M."/>
            <person name="Salzberg S.L."/>
            <person name="Delcher A."/>
            <person name="Utterback T."/>
            <person name="Weidman J."/>
            <person name="Khouri H."/>
            <person name="Gill J."/>
            <person name="Mikula A."/>
            <person name="Bishai W."/>
            <person name="Jacobs Jr W.R.Jr."/>
            <person name="Venter J.C."/>
            <person name="Fraser C.M."/>
        </authorList>
    </citation>
    <scope>NUCLEOTIDE SEQUENCE [LARGE SCALE GENOMIC DNA]</scope>
    <source>
        <strain evidence="2">CDC 1551 / Oshkosh</strain>
    </source>
</reference>
<protein>
    <submittedName>
        <fullName evidence="1">Uncharacterized protein</fullName>
    </submittedName>
</protein>
<evidence type="ECO:0000313" key="1">
    <source>
        <dbReference type="EMBL" id="AAK44513.1"/>
    </source>
</evidence>
<name>Q8VKN9_MYCTO</name>
<proteinExistence type="predicted"/>
<sequence length="43" mass="4683">MTKTPQVLSLEMGCFLLPIFAGDVPRVGMTERSCVLGGVRCRL</sequence>
<dbReference type="HOGENOM" id="CLU_3236349_0_0_11"/>
<dbReference type="KEGG" id="mtc:MT0291.2"/>
<keyword evidence="2" id="KW-1185">Reference proteome</keyword>